<reference evidence="3 4" key="1">
    <citation type="submission" date="2021-08" db="EMBL/GenBank/DDBJ databases">
        <title>Draft Genome Sequence of Phanerochaete sordida strain YK-624.</title>
        <authorList>
            <person name="Mori T."/>
            <person name="Dohra H."/>
            <person name="Suzuki T."/>
            <person name="Kawagishi H."/>
            <person name="Hirai H."/>
        </authorList>
    </citation>
    <scope>NUCLEOTIDE SEQUENCE [LARGE SCALE GENOMIC DNA]</scope>
    <source>
        <strain evidence="3 4">YK-624</strain>
    </source>
</reference>
<evidence type="ECO:0000313" key="3">
    <source>
        <dbReference type="EMBL" id="GJE88478.1"/>
    </source>
</evidence>
<evidence type="ECO:0000313" key="4">
    <source>
        <dbReference type="Proteomes" id="UP000703269"/>
    </source>
</evidence>
<organism evidence="3 4">
    <name type="scientific">Phanerochaete sordida</name>
    <dbReference type="NCBI Taxonomy" id="48140"/>
    <lineage>
        <taxon>Eukaryota</taxon>
        <taxon>Fungi</taxon>
        <taxon>Dikarya</taxon>
        <taxon>Basidiomycota</taxon>
        <taxon>Agaricomycotina</taxon>
        <taxon>Agaricomycetes</taxon>
        <taxon>Polyporales</taxon>
        <taxon>Phanerochaetaceae</taxon>
        <taxon>Phanerochaete</taxon>
    </lineage>
</organism>
<comment type="caution">
    <text evidence="3">The sequence shown here is derived from an EMBL/GenBank/DDBJ whole genome shotgun (WGS) entry which is preliminary data.</text>
</comment>
<feature type="transmembrane region" description="Helical" evidence="1">
    <location>
        <begin position="175"/>
        <end position="196"/>
    </location>
</feature>
<name>A0A9P3G558_9APHY</name>
<evidence type="ECO:0000259" key="2">
    <source>
        <dbReference type="Pfam" id="PF20151"/>
    </source>
</evidence>
<dbReference type="AlphaFoldDB" id="A0A9P3G558"/>
<keyword evidence="1" id="KW-1133">Transmembrane helix</keyword>
<accession>A0A9P3G558</accession>
<keyword evidence="1" id="KW-0812">Transmembrane</keyword>
<evidence type="ECO:0000256" key="1">
    <source>
        <dbReference type="SAM" id="Phobius"/>
    </source>
</evidence>
<proteinExistence type="predicted"/>
<feature type="transmembrane region" description="Helical" evidence="1">
    <location>
        <begin position="217"/>
        <end position="242"/>
    </location>
</feature>
<sequence>MDSSGLIVPNVQYAITHRYVDVAMLALIFCEHIATFTDEIRFIWRHRFTSISVLYVLSRYGLLVLGVLMVVNDSLVDLPLQGHIENAMGHDGPPEHPIWRLLGNPSLCTKRQERNNCRHRFLRSRGHRGIKHLPVGSASCICALCTVQRLPGRSAPIAIHTDNDRLNRMMTVQGVLYVLSDVTVIAFTVYSTMGTLRKAPARAKVQFAIVFMRDGSIYFATMLVLSLYSFVYPMVTAIPLPWMMSLLST</sequence>
<gene>
    <name evidence="3" type="ORF">PsYK624_045610</name>
</gene>
<dbReference type="InterPro" id="IPR045340">
    <property type="entry name" value="DUF6533"/>
</dbReference>
<protein>
    <recommendedName>
        <fullName evidence="2">DUF6533 domain-containing protein</fullName>
    </recommendedName>
</protein>
<dbReference type="EMBL" id="BPQB01000009">
    <property type="protein sequence ID" value="GJE88478.1"/>
    <property type="molecule type" value="Genomic_DNA"/>
</dbReference>
<keyword evidence="4" id="KW-1185">Reference proteome</keyword>
<dbReference type="OrthoDB" id="3349377at2759"/>
<keyword evidence="1" id="KW-0472">Membrane</keyword>
<feature type="domain" description="DUF6533" evidence="2">
    <location>
        <begin position="19"/>
        <end position="63"/>
    </location>
</feature>
<dbReference type="Proteomes" id="UP000703269">
    <property type="component" value="Unassembled WGS sequence"/>
</dbReference>
<dbReference type="Pfam" id="PF20151">
    <property type="entry name" value="DUF6533"/>
    <property type="match status" value="1"/>
</dbReference>
<feature type="transmembrane region" description="Helical" evidence="1">
    <location>
        <begin position="51"/>
        <end position="71"/>
    </location>
</feature>